<keyword evidence="6 10" id="KW-1133">Transmembrane helix</keyword>
<feature type="repeat" description="Solcar" evidence="11">
    <location>
        <begin position="128"/>
        <end position="212"/>
    </location>
</feature>
<protein>
    <recommendedName>
        <fullName evidence="10">Mitochondrial glycine transporter</fullName>
    </recommendedName>
    <alternativeName>
        <fullName evidence="10">Solute carrier family 25 member 38 homolog</fullName>
    </alternativeName>
</protein>
<comment type="subcellular location">
    <subcellularLocation>
        <location evidence="10">Mitochondrion inner membrane</location>
        <topology evidence="10">Multi-pass membrane protein</topology>
    </subcellularLocation>
    <subcellularLocation>
        <location evidence="1">Mitochondrion membrane</location>
        <topology evidence="1">Multi-pass membrane protein</topology>
    </subcellularLocation>
</comment>
<dbReference type="HAMAP" id="MF_03064">
    <property type="entry name" value="SLC25A38"/>
    <property type="match status" value="1"/>
</dbReference>
<accession>A0A9N8WBD5</accession>
<dbReference type="GO" id="GO:0005743">
    <property type="term" value="C:mitochondrial inner membrane"/>
    <property type="evidence" value="ECO:0007669"/>
    <property type="project" value="UniProtKB-SubCell"/>
</dbReference>
<dbReference type="PRINTS" id="PR00926">
    <property type="entry name" value="MITOCARRIER"/>
</dbReference>
<evidence type="ECO:0000256" key="10">
    <source>
        <dbReference type="HAMAP-Rule" id="MF_03064"/>
    </source>
</evidence>
<comment type="caution">
    <text evidence="12">The sequence shown here is derived from an EMBL/GenBank/DDBJ whole genome shotgun (WGS) entry which is preliminary data.</text>
</comment>
<evidence type="ECO:0000256" key="7">
    <source>
        <dbReference type="ARBA" id="ARBA00023128"/>
    </source>
</evidence>
<evidence type="ECO:0000313" key="13">
    <source>
        <dbReference type="Proteomes" id="UP000789831"/>
    </source>
</evidence>
<gene>
    <name evidence="12" type="ORF">AGERDE_LOCUS3040</name>
</gene>
<feature type="repeat" description="Solcar" evidence="11">
    <location>
        <begin position="7"/>
        <end position="106"/>
    </location>
</feature>
<evidence type="ECO:0000256" key="1">
    <source>
        <dbReference type="ARBA" id="ARBA00004225"/>
    </source>
</evidence>
<evidence type="ECO:0000256" key="8">
    <source>
        <dbReference type="ARBA" id="ARBA00023136"/>
    </source>
</evidence>
<evidence type="ECO:0000256" key="6">
    <source>
        <dbReference type="ARBA" id="ARBA00022989"/>
    </source>
</evidence>
<keyword evidence="2 10" id="KW-0813">Transport</keyword>
<evidence type="ECO:0000256" key="5">
    <source>
        <dbReference type="ARBA" id="ARBA00022792"/>
    </source>
</evidence>
<dbReference type="InterPro" id="IPR002067">
    <property type="entry name" value="MCP"/>
</dbReference>
<dbReference type="OrthoDB" id="1924968at2759"/>
<comment type="function">
    <text evidence="10">Mitochondrial glycine transporter that imports glycine into the mitochondrial matrix. Plays an important role in providing glycine for the first enzymatic step in heme biosynthesis, the condensation of glycine with succinyl-CoA to produce 5-aminolevulinate (ALA) in the miochondrial matrix.</text>
</comment>
<keyword evidence="4 10" id="KW-0677">Repeat</keyword>
<dbReference type="PANTHER" id="PTHR46181">
    <property type="entry name" value="MITOCHONDRIAL GLYCINE TRANSPORTER"/>
    <property type="match status" value="1"/>
</dbReference>
<reference evidence="12" key="1">
    <citation type="submission" date="2021-06" db="EMBL/GenBank/DDBJ databases">
        <authorList>
            <person name="Kallberg Y."/>
            <person name="Tangrot J."/>
            <person name="Rosling A."/>
        </authorList>
    </citation>
    <scope>NUCLEOTIDE SEQUENCE</scope>
    <source>
        <strain evidence="12">MT106</strain>
    </source>
</reference>
<sequence length="318" mass="35455">MTKKPTKDPIAHLTAGAISGFSSCTLLQPFDLLKTRLQQERHLHNQLQNSSSARFSPTNSVLVSTVRNIIAQDSITGLWRGTVPTILRNVPGSALYFLTLSEVRHLFKQYSQFHTTVTSASGSSLPVLSSRDNLIAGMTARSLAGLMVMPVTIIKVRYESSFYNYKSIWGAAASILKTEGIRGLFYGYGATVLRDAPQAGLYVLFYERAKLWIGAWKTANSYTIASPIIHSSSAVFAGIAATIITQPFDMLKTRMQLRPLDYRNTLQAGRKMLREEGFLGFFDGITLRLARKTVQSAIAWTIYEEVVTRFHRYRNTIA</sequence>
<keyword evidence="8 10" id="KW-0472">Membrane</keyword>
<keyword evidence="5 10" id="KW-0999">Mitochondrion inner membrane</keyword>
<evidence type="ECO:0000256" key="4">
    <source>
        <dbReference type="ARBA" id="ARBA00022737"/>
    </source>
</evidence>
<dbReference type="EMBL" id="CAJVPL010000274">
    <property type="protein sequence ID" value="CAG8477144.1"/>
    <property type="molecule type" value="Genomic_DNA"/>
</dbReference>
<evidence type="ECO:0000256" key="11">
    <source>
        <dbReference type="PROSITE-ProRule" id="PRU00282"/>
    </source>
</evidence>
<dbReference type="PROSITE" id="PS51257">
    <property type="entry name" value="PROKAR_LIPOPROTEIN"/>
    <property type="match status" value="1"/>
</dbReference>
<dbReference type="Proteomes" id="UP000789831">
    <property type="component" value="Unassembled WGS sequence"/>
</dbReference>
<dbReference type="InterPro" id="IPR030847">
    <property type="entry name" value="Hem25/SLC25A38"/>
</dbReference>
<keyword evidence="7 10" id="KW-0496">Mitochondrion</keyword>
<dbReference type="PANTHER" id="PTHR46181:SF3">
    <property type="entry name" value="MITOCHONDRIAL GLYCINE TRANSPORTER"/>
    <property type="match status" value="1"/>
</dbReference>
<proteinExistence type="inferred from homology"/>
<evidence type="ECO:0000256" key="3">
    <source>
        <dbReference type="ARBA" id="ARBA00022692"/>
    </source>
</evidence>
<dbReference type="GO" id="GO:0015187">
    <property type="term" value="F:glycine transmembrane transporter activity"/>
    <property type="evidence" value="ECO:0007669"/>
    <property type="project" value="UniProtKB-UniRule"/>
</dbReference>
<comment type="catalytic activity">
    <reaction evidence="9 10">
        <text>glycine(in) = glycine(out)</text>
        <dbReference type="Rhea" id="RHEA:70715"/>
        <dbReference type="ChEBI" id="CHEBI:57305"/>
    </reaction>
</comment>
<dbReference type="PROSITE" id="PS50920">
    <property type="entry name" value="SOLCAR"/>
    <property type="match status" value="3"/>
</dbReference>
<keyword evidence="3 10" id="KW-0812">Transmembrane</keyword>
<evidence type="ECO:0000256" key="9">
    <source>
        <dbReference type="ARBA" id="ARBA00034060"/>
    </source>
</evidence>
<dbReference type="InterPro" id="IPR018108">
    <property type="entry name" value="MCP_transmembrane"/>
</dbReference>
<evidence type="ECO:0000256" key="2">
    <source>
        <dbReference type="ARBA" id="ARBA00022448"/>
    </source>
</evidence>
<feature type="repeat" description="Solcar" evidence="11">
    <location>
        <begin position="225"/>
        <end position="309"/>
    </location>
</feature>
<organism evidence="12 13">
    <name type="scientific">Ambispora gerdemannii</name>
    <dbReference type="NCBI Taxonomy" id="144530"/>
    <lineage>
        <taxon>Eukaryota</taxon>
        <taxon>Fungi</taxon>
        <taxon>Fungi incertae sedis</taxon>
        <taxon>Mucoromycota</taxon>
        <taxon>Glomeromycotina</taxon>
        <taxon>Glomeromycetes</taxon>
        <taxon>Archaeosporales</taxon>
        <taxon>Ambisporaceae</taxon>
        <taxon>Ambispora</taxon>
    </lineage>
</organism>
<name>A0A9N8WBD5_9GLOM</name>
<dbReference type="Gene3D" id="1.50.40.10">
    <property type="entry name" value="Mitochondrial carrier domain"/>
    <property type="match status" value="1"/>
</dbReference>
<dbReference type="AlphaFoldDB" id="A0A9N8WBD5"/>
<keyword evidence="13" id="KW-1185">Reference proteome</keyword>
<dbReference type="SUPFAM" id="SSF103506">
    <property type="entry name" value="Mitochondrial carrier"/>
    <property type="match status" value="1"/>
</dbReference>
<dbReference type="Pfam" id="PF00153">
    <property type="entry name" value="Mito_carr"/>
    <property type="match status" value="3"/>
</dbReference>
<dbReference type="InterPro" id="IPR023395">
    <property type="entry name" value="MCP_dom_sf"/>
</dbReference>
<comment type="similarity">
    <text evidence="10">Belongs to the mitochondrial carrier (TC 2.A.29) family. SLC25A38 subfamily.</text>
</comment>
<evidence type="ECO:0000313" key="12">
    <source>
        <dbReference type="EMBL" id="CAG8477144.1"/>
    </source>
</evidence>
<dbReference type="GO" id="GO:1904983">
    <property type="term" value="P:glycine import into mitochondrion"/>
    <property type="evidence" value="ECO:0007669"/>
    <property type="project" value="UniProtKB-UniRule"/>
</dbReference>